<dbReference type="EC" id="3.4.21.-" evidence="8"/>
<keyword evidence="2 9" id="KW-0732">Signal</keyword>
<reference evidence="13" key="1">
    <citation type="journal article" date="2015" name="Proc. Natl. Acad. Sci. U.S.A.">
        <title>Genome sequence of the Asian Tiger mosquito, Aedes albopictus, reveals insights into its biology, genetics, and evolution.</title>
        <authorList>
            <person name="Chen X.G."/>
            <person name="Jiang X."/>
            <person name="Gu J."/>
            <person name="Xu M."/>
            <person name="Wu Y."/>
            <person name="Deng Y."/>
            <person name="Zhang C."/>
            <person name="Bonizzoni M."/>
            <person name="Dermauw W."/>
            <person name="Vontas J."/>
            <person name="Armbruster P."/>
            <person name="Huang X."/>
            <person name="Yang Y."/>
            <person name="Zhang H."/>
            <person name="He W."/>
            <person name="Peng H."/>
            <person name="Liu Y."/>
            <person name="Wu K."/>
            <person name="Chen J."/>
            <person name="Lirakis M."/>
            <person name="Topalis P."/>
            <person name="Van Leeuwen T."/>
            <person name="Hall A.B."/>
            <person name="Jiang X."/>
            <person name="Thorpe C."/>
            <person name="Mueller R.L."/>
            <person name="Sun C."/>
            <person name="Waterhouse R.M."/>
            <person name="Yan G."/>
            <person name="Tu Z.J."/>
            <person name="Fang X."/>
            <person name="James A.A."/>
        </authorList>
    </citation>
    <scope>NUCLEOTIDE SEQUENCE [LARGE SCALE GENOMIC DNA]</scope>
    <source>
        <strain evidence="13">Foshan</strain>
    </source>
</reference>
<dbReference type="EnsemblMetazoa" id="AALFPA23_010131.R14088">
    <property type="protein sequence ID" value="AALFPA23_010131.P14088"/>
    <property type="gene ID" value="AALFPA23_010131"/>
</dbReference>
<dbReference type="InterPro" id="IPR009003">
    <property type="entry name" value="Peptidase_S1_PA"/>
</dbReference>
<evidence type="ECO:0000256" key="7">
    <source>
        <dbReference type="ARBA" id="ARBA00024195"/>
    </source>
</evidence>
<comment type="domain">
    <text evidence="9">The clip domain consists of 35-55 residues which are 'knitted' together usually by 3 conserved disulfide bonds forming a clip-like compact structure.</text>
</comment>
<dbReference type="Gene3D" id="2.40.10.10">
    <property type="entry name" value="Trypsin-like serine proteases"/>
    <property type="match status" value="2"/>
</dbReference>
<evidence type="ECO:0000259" key="11">
    <source>
        <dbReference type="PROSITE" id="PS51888"/>
    </source>
</evidence>
<dbReference type="InterPro" id="IPR043504">
    <property type="entry name" value="Peptidase_S1_PA_chymotrypsin"/>
</dbReference>
<dbReference type="RefSeq" id="XP_029717270.2">
    <property type="nucleotide sequence ID" value="XM_029861410.2"/>
</dbReference>
<evidence type="ECO:0000256" key="3">
    <source>
        <dbReference type="ARBA" id="ARBA00022801"/>
    </source>
</evidence>
<keyword evidence="4 8" id="KW-0720">Serine protease</keyword>
<dbReference type="CDD" id="cd00190">
    <property type="entry name" value="Tryp_SPc"/>
    <property type="match status" value="1"/>
</dbReference>
<accession>A0ABM1YL16</accession>
<comment type="subcellular location">
    <subcellularLocation>
        <location evidence="9">Secreted</location>
    </subcellularLocation>
</comment>
<keyword evidence="1 8" id="KW-0645">Protease</keyword>
<dbReference type="SUPFAM" id="SSF50494">
    <property type="entry name" value="Trypsin-like serine proteases"/>
    <property type="match status" value="1"/>
</dbReference>
<keyword evidence="9" id="KW-0964">Secreted</keyword>
<dbReference type="InterPro" id="IPR001254">
    <property type="entry name" value="Trypsin_dom"/>
</dbReference>
<dbReference type="InterPro" id="IPR051487">
    <property type="entry name" value="Ser/Thr_Proteases_Immune/Dev"/>
</dbReference>
<evidence type="ECO:0000259" key="10">
    <source>
        <dbReference type="PROSITE" id="PS50240"/>
    </source>
</evidence>
<dbReference type="PROSITE" id="PS00134">
    <property type="entry name" value="TRYPSIN_HIS"/>
    <property type="match status" value="1"/>
</dbReference>
<dbReference type="PROSITE" id="PS50240">
    <property type="entry name" value="TRYPSIN_DOM"/>
    <property type="match status" value="1"/>
</dbReference>
<name>A0ABM1YL16_AEDAL</name>
<dbReference type="PANTHER" id="PTHR24256">
    <property type="entry name" value="TRYPTASE-RELATED"/>
    <property type="match status" value="1"/>
</dbReference>
<feature type="domain" description="Clip" evidence="11">
    <location>
        <begin position="29"/>
        <end position="78"/>
    </location>
</feature>
<reference evidence="12" key="2">
    <citation type="submission" date="2025-05" db="UniProtKB">
        <authorList>
            <consortium name="EnsemblMetazoa"/>
        </authorList>
    </citation>
    <scope>IDENTIFICATION</scope>
    <source>
        <strain evidence="12">Foshan</strain>
    </source>
</reference>
<sequence>MKSTACLFLCCSLVMARWASSQTMGKSDNCTTTNAHEGKMVSITDCPPLLKIATSPVISIHDKRYLEAHICGHQLVCCEVSMIKATDVTVVPATTTKTISTAPISITSGRTSESDYAGLSKLPLPNDNVCGLDSASPRIIGGEKTDMNQFLWTVALDYNLPNKKGVRCGGSLINTRYVLTAAHCVYSTHESELTLRLGDWDIQENPDCDSDGNCNEKAKFVNVSRIIIHPEYKRDRKPKKVYDIALLRMEKALPGNYTKYILPICMPMSITLMQDLFANRNVSIVGWGSDGNETRNRFKMYSVITTISNHKCKKELEKPISDSQMCAKSLTGNYSDACEGDSGGPLQIQINGTYYLIGIVSYGPRCGSTKLPAVYTRVTSYMAWILENIIN</sequence>
<keyword evidence="3 8" id="KW-0378">Hydrolase</keyword>
<keyword evidence="13" id="KW-1185">Reference proteome</keyword>
<organism evidence="12 13">
    <name type="scientific">Aedes albopictus</name>
    <name type="common">Asian tiger mosquito</name>
    <name type="synonym">Stegomyia albopicta</name>
    <dbReference type="NCBI Taxonomy" id="7160"/>
    <lineage>
        <taxon>Eukaryota</taxon>
        <taxon>Metazoa</taxon>
        <taxon>Ecdysozoa</taxon>
        <taxon>Arthropoda</taxon>
        <taxon>Hexapoda</taxon>
        <taxon>Insecta</taxon>
        <taxon>Pterygota</taxon>
        <taxon>Neoptera</taxon>
        <taxon>Endopterygota</taxon>
        <taxon>Diptera</taxon>
        <taxon>Nematocera</taxon>
        <taxon>Culicoidea</taxon>
        <taxon>Culicidae</taxon>
        <taxon>Culicinae</taxon>
        <taxon>Aedini</taxon>
        <taxon>Aedes</taxon>
        <taxon>Stegomyia</taxon>
    </lineage>
</organism>
<evidence type="ECO:0000256" key="2">
    <source>
        <dbReference type="ARBA" id="ARBA00022729"/>
    </source>
</evidence>
<feature type="chain" id="PRO_5045004680" description="CLIP domain-containing serine protease" evidence="9">
    <location>
        <begin position="22"/>
        <end position="391"/>
    </location>
</feature>
<keyword evidence="6" id="KW-0325">Glycoprotein</keyword>
<evidence type="ECO:0000256" key="8">
    <source>
        <dbReference type="RuleBase" id="RU363034"/>
    </source>
</evidence>
<dbReference type="PROSITE" id="PS51888">
    <property type="entry name" value="CLIP"/>
    <property type="match status" value="1"/>
</dbReference>
<dbReference type="InterPro" id="IPR022700">
    <property type="entry name" value="CLIP"/>
</dbReference>
<keyword evidence="5" id="KW-1015">Disulfide bond</keyword>
<dbReference type="Gene3D" id="3.30.1640.30">
    <property type="match status" value="1"/>
</dbReference>
<evidence type="ECO:0000256" key="1">
    <source>
        <dbReference type="ARBA" id="ARBA00022670"/>
    </source>
</evidence>
<evidence type="ECO:0000313" key="13">
    <source>
        <dbReference type="Proteomes" id="UP000069940"/>
    </source>
</evidence>
<dbReference type="InterPro" id="IPR018114">
    <property type="entry name" value="TRYPSIN_HIS"/>
</dbReference>
<dbReference type="Pfam" id="PF12032">
    <property type="entry name" value="CLIP"/>
    <property type="match status" value="1"/>
</dbReference>
<proteinExistence type="inferred from homology"/>
<evidence type="ECO:0000256" key="6">
    <source>
        <dbReference type="ARBA" id="ARBA00023180"/>
    </source>
</evidence>
<feature type="domain" description="Peptidase S1" evidence="10">
    <location>
        <begin position="139"/>
        <end position="390"/>
    </location>
</feature>
<comment type="similarity">
    <text evidence="7 9">Belongs to the peptidase S1 family. CLIP subfamily.</text>
</comment>
<dbReference type="InterPro" id="IPR038565">
    <property type="entry name" value="CLIP_sf"/>
</dbReference>
<dbReference type="InterPro" id="IPR033116">
    <property type="entry name" value="TRYPSIN_SER"/>
</dbReference>
<protein>
    <recommendedName>
        <fullName evidence="9">CLIP domain-containing serine protease</fullName>
        <ecNumber evidence="8">3.4.21.-</ecNumber>
    </recommendedName>
</protein>
<evidence type="ECO:0000256" key="9">
    <source>
        <dbReference type="RuleBase" id="RU366078"/>
    </source>
</evidence>
<evidence type="ECO:0000256" key="5">
    <source>
        <dbReference type="ARBA" id="ARBA00023157"/>
    </source>
</evidence>
<dbReference type="Proteomes" id="UP000069940">
    <property type="component" value="Unassembled WGS sequence"/>
</dbReference>
<dbReference type="PRINTS" id="PR00722">
    <property type="entry name" value="CHYMOTRYPSIN"/>
</dbReference>
<evidence type="ECO:0000256" key="4">
    <source>
        <dbReference type="ARBA" id="ARBA00022825"/>
    </source>
</evidence>
<dbReference type="Pfam" id="PF00089">
    <property type="entry name" value="Trypsin"/>
    <property type="match status" value="1"/>
</dbReference>
<dbReference type="PROSITE" id="PS00135">
    <property type="entry name" value="TRYPSIN_SER"/>
    <property type="match status" value="1"/>
</dbReference>
<feature type="signal peptide" evidence="9">
    <location>
        <begin position="1"/>
        <end position="21"/>
    </location>
</feature>
<evidence type="ECO:0000313" key="12">
    <source>
        <dbReference type="EnsemblMetazoa" id="AALFPA23_010131.P14088"/>
    </source>
</evidence>
<dbReference type="SMART" id="SM00020">
    <property type="entry name" value="Tryp_SPc"/>
    <property type="match status" value="1"/>
</dbReference>
<dbReference type="InterPro" id="IPR001314">
    <property type="entry name" value="Peptidase_S1A"/>
</dbReference>
<dbReference type="GeneID" id="109421871"/>